<proteinExistence type="predicted"/>
<dbReference type="SUPFAM" id="SSF90123">
    <property type="entry name" value="ABC transporter transmembrane region"/>
    <property type="match status" value="1"/>
</dbReference>
<evidence type="ECO:0000259" key="9">
    <source>
        <dbReference type="PROSITE" id="PS50929"/>
    </source>
</evidence>
<dbReference type="RefSeq" id="WP_208046781.1">
    <property type="nucleotide sequence ID" value="NZ_JAGDYL010000029.1"/>
</dbReference>
<evidence type="ECO:0000256" key="3">
    <source>
        <dbReference type="ARBA" id="ARBA00022741"/>
    </source>
</evidence>
<feature type="transmembrane region" description="Helical" evidence="7">
    <location>
        <begin position="135"/>
        <end position="165"/>
    </location>
</feature>
<gene>
    <name evidence="10" type="ORF">J4H91_13480</name>
</gene>
<evidence type="ECO:0000256" key="1">
    <source>
        <dbReference type="ARBA" id="ARBA00004651"/>
    </source>
</evidence>
<evidence type="ECO:0000313" key="11">
    <source>
        <dbReference type="Proteomes" id="UP000664398"/>
    </source>
</evidence>
<dbReference type="InterPro" id="IPR003593">
    <property type="entry name" value="AAA+_ATPase"/>
</dbReference>
<evidence type="ECO:0000256" key="5">
    <source>
        <dbReference type="ARBA" id="ARBA00022989"/>
    </source>
</evidence>
<dbReference type="GO" id="GO:0140359">
    <property type="term" value="F:ABC-type transporter activity"/>
    <property type="evidence" value="ECO:0007669"/>
    <property type="project" value="InterPro"/>
</dbReference>
<dbReference type="InterPro" id="IPR003439">
    <property type="entry name" value="ABC_transporter-like_ATP-bd"/>
</dbReference>
<dbReference type="SUPFAM" id="SSF52540">
    <property type="entry name" value="P-loop containing nucleoside triphosphate hydrolases"/>
    <property type="match status" value="1"/>
</dbReference>
<dbReference type="PROSITE" id="PS00211">
    <property type="entry name" value="ABC_TRANSPORTER_1"/>
    <property type="match status" value="1"/>
</dbReference>
<sequence>MSISLAQMLQGFAPSARRTLTIISGGWALVALIEALAYTVLGFSIANRQPPLAVIAAAAVAITVTVLVSRSGYLTGAGLAVQLYQMLGEAFARAKLAWFTETNRAFIGTVAGSTIPFLMSVPAHQLQTLIVAPLLPLFVVVGMWIIADIGIAGGVALLLVVSFVIQFFAQRTLADADAGRAREEASANDASYEFLDHLELLRTALGSADAVSRTAQHWEGQRAALRHTNRATAQAMLLSTLIGAVPTVGVLLLLVLTETYDAPMMLAIIMLTLRAAAPLEALAIAGLAINDLRNAADQIRAVREVPVLPEPASAGDINGHSIEIRNVTHAPSLQNVSVSIPEGSTVNVQGPTGSGKSTLLSLLMRFDDPDMGSITIGGADLRDLHYDQIAAQIAYVPQNPDVFSGTLADNIRIGNPEASDIEVIEAARQAALEPVIAQDPEGIQQQVGHRGNALSGGERQRVAIARALLRDSPILILDEATSALDIATERYIAEALSARPSTVILVTHRDKEMWLPSGEIDLG</sequence>
<keyword evidence="6 7" id="KW-0472">Membrane</keyword>
<dbReference type="Gene3D" id="1.20.1560.10">
    <property type="entry name" value="ABC transporter type 1, transmembrane domain"/>
    <property type="match status" value="1"/>
</dbReference>
<dbReference type="GO" id="GO:0005886">
    <property type="term" value="C:plasma membrane"/>
    <property type="evidence" value="ECO:0007669"/>
    <property type="project" value="UniProtKB-SubCell"/>
</dbReference>
<name>A0A939RZ32_9MICO</name>
<dbReference type="InterPro" id="IPR017871">
    <property type="entry name" value="ABC_transporter-like_CS"/>
</dbReference>
<comment type="caution">
    <text evidence="10">The sequence shown here is derived from an EMBL/GenBank/DDBJ whole genome shotgun (WGS) entry which is preliminary data.</text>
</comment>
<dbReference type="InterPro" id="IPR027417">
    <property type="entry name" value="P-loop_NTPase"/>
</dbReference>
<dbReference type="EMBL" id="JAGDYL010000029">
    <property type="protein sequence ID" value="MBO1806318.1"/>
    <property type="molecule type" value="Genomic_DNA"/>
</dbReference>
<evidence type="ECO:0000259" key="8">
    <source>
        <dbReference type="PROSITE" id="PS50893"/>
    </source>
</evidence>
<evidence type="ECO:0000256" key="7">
    <source>
        <dbReference type="SAM" id="Phobius"/>
    </source>
</evidence>
<dbReference type="PANTHER" id="PTHR24221">
    <property type="entry name" value="ATP-BINDING CASSETTE SUB-FAMILY B"/>
    <property type="match status" value="1"/>
</dbReference>
<evidence type="ECO:0000256" key="6">
    <source>
        <dbReference type="ARBA" id="ARBA00023136"/>
    </source>
</evidence>
<feature type="transmembrane region" description="Helical" evidence="7">
    <location>
        <begin position="52"/>
        <end position="84"/>
    </location>
</feature>
<dbReference type="GO" id="GO:0016887">
    <property type="term" value="F:ATP hydrolysis activity"/>
    <property type="evidence" value="ECO:0007669"/>
    <property type="project" value="InterPro"/>
</dbReference>
<evidence type="ECO:0000313" key="10">
    <source>
        <dbReference type="EMBL" id="MBO1806318.1"/>
    </source>
</evidence>
<dbReference type="AlphaFoldDB" id="A0A939RZ32"/>
<organism evidence="10 11">
    <name type="scientific">Leucobacter ruminantium</name>
    <dbReference type="NCBI Taxonomy" id="1289170"/>
    <lineage>
        <taxon>Bacteria</taxon>
        <taxon>Bacillati</taxon>
        <taxon>Actinomycetota</taxon>
        <taxon>Actinomycetes</taxon>
        <taxon>Micrococcales</taxon>
        <taxon>Microbacteriaceae</taxon>
        <taxon>Leucobacter</taxon>
    </lineage>
</organism>
<comment type="subcellular location">
    <subcellularLocation>
        <location evidence="1">Cell membrane</location>
        <topology evidence="1">Multi-pass membrane protein</topology>
    </subcellularLocation>
</comment>
<evidence type="ECO:0000256" key="4">
    <source>
        <dbReference type="ARBA" id="ARBA00022840"/>
    </source>
</evidence>
<keyword evidence="3" id="KW-0547">Nucleotide-binding</keyword>
<accession>A0A939RZ32</accession>
<feature type="domain" description="ABC transporter" evidence="8">
    <location>
        <begin position="317"/>
        <end position="522"/>
    </location>
</feature>
<dbReference type="InterPro" id="IPR039421">
    <property type="entry name" value="Type_1_exporter"/>
</dbReference>
<dbReference type="GO" id="GO:0005524">
    <property type="term" value="F:ATP binding"/>
    <property type="evidence" value="ECO:0007669"/>
    <property type="project" value="UniProtKB-KW"/>
</dbReference>
<dbReference type="InterPro" id="IPR036640">
    <property type="entry name" value="ABC1_TM_sf"/>
</dbReference>
<keyword evidence="4 10" id="KW-0067">ATP-binding</keyword>
<keyword evidence="2 7" id="KW-0812">Transmembrane</keyword>
<dbReference type="PROSITE" id="PS50929">
    <property type="entry name" value="ABC_TM1F"/>
    <property type="match status" value="1"/>
</dbReference>
<dbReference type="Proteomes" id="UP000664398">
    <property type="component" value="Unassembled WGS sequence"/>
</dbReference>
<dbReference type="Gene3D" id="3.40.50.300">
    <property type="entry name" value="P-loop containing nucleotide triphosphate hydrolases"/>
    <property type="match status" value="1"/>
</dbReference>
<evidence type="ECO:0000256" key="2">
    <source>
        <dbReference type="ARBA" id="ARBA00022692"/>
    </source>
</evidence>
<feature type="domain" description="ABC transmembrane type-1" evidence="9">
    <location>
        <begin position="1"/>
        <end position="291"/>
    </location>
</feature>
<keyword evidence="5 7" id="KW-1133">Transmembrane helix</keyword>
<dbReference type="PROSITE" id="PS50893">
    <property type="entry name" value="ABC_TRANSPORTER_2"/>
    <property type="match status" value="1"/>
</dbReference>
<dbReference type="Pfam" id="PF00005">
    <property type="entry name" value="ABC_tran"/>
    <property type="match status" value="1"/>
</dbReference>
<protein>
    <submittedName>
        <fullName evidence="10">ABC transporter ATP-binding protein</fullName>
    </submittedName>
</protein>
<dbReference type="PANTHER" id="PTHR24221:SF654">
    <property type="entry name" value="ATP-BINDING CASSETTE SUB-FAMILY B MEMBER 6"/>
    <property type="match status" value="1"/>
</dbReference>
<feature type="transmembrane region" description="Helical" evidence="7">
    <location>
        <begin position="262"/>
        <end position="289"/>
    </location>
</feature>
<feature type="transmembrane region" description="Helical" evidence="7">
    <location>
        <begin position="20"/>
        <end position="46"/>
    </location>
</feature>
<dbReference type="InterPro" id="IPR011527">
    <property type="entry name" value="ABC1_TM_dom"/>
</dbReference>
<feature type="transmembrane region" description="Helical" evidence="7">
    <location>
        <begin position="235"/>
        <end position="256"/>
    </location>
</feature>
<keyword evidence="11" id="KW-1185">Reference proteome</keyword>
<feature type="transmembrane region" description="Helical" evidence="7">
    <location>
        <begin position="105"/>
        <end position="123"/>
    </location>
</feature>
<dbReference type="SMART" id="SM00382">
    <property type="entry name" value="AAA"/>
    <property type="match status" value="1"/>
</dbReference>
<reference evidence="10" key="1">
    <citation type="submission" date="2021-03" db="EMBL/GenBank/DDBJ databases">
        <title>Leucobacter chromiisoli sp. nov., isolated from chromium-containing soil of chemical plant.</title>
        <authorList>
            <person name="Xu Z."/>
        </authorList>
    </citation>
    <scope>NUCLEOTIDE SEQUENCE</scope>
    <source>
        <strain evidence="10">A2</strain>
    </source>
</reference>